<evidence type="ECO:0000256" key="1">
    <source>
        <dbReference type="ARBA" id="ARBA00022448"/>
    </source>
</evidence>
<evidence type="ECO:0000256" key="3">
    <source>
        <dbReference type="ARBA" id="ARBA00022840"/>
    </source>
</evidence>
<dbReference type="AlphaFoldDB" id="A0A917B4C3"/>
<dbReference type="Pfam" id="PF00005">
    <property type="entry name" value="ABC_tran"/>
    <property type="match status" value="1"/>
</dbReference>
<dbReference type="GO" id="GO:0016887">
    <property type="term" value="F:ATP hydrolysis activity"/>
    <property type="evidence" value="ECO:0007669"/>
    <property type="project" value="InterPro"/>
</dbReference>
<keyword evidence="2" id="KW-0547">Nucleotide-binding</keyword>
<gene>
    <name evidence="5" type="ORF">GCM10011399_15440</name>
</gene>
<dbReference type="PROSITE" id="PS00211">
    <property type="entry name" value="ABC_TRANSPORTER_1"/>
    <property type="match status" value="1"/>
</dbReference>
<name>A0A917B4C3_9MICO</name>
<dbReference type="GO" id="GO:0005524">
    <property type="term" value="F:ATP binding"/>
    <property type="evidence" value="ECO:0007669"/>
    <property type="project" value="UniProtKB-KW"/>
</dbReference>
<keyword evidence="6" id="KW-1185">Reference proteome</keyword>
<accession>A0A917B4C3</accession>
<dbReference type="PANTHER" id="PTHR42788:SF13">
    <property type="entry name" value="ALIPHATIC SULFONATES IMPORT ATP-BINDING PROTEIN SSUB"/>
    <property type="match status" value="1"/>
</dbReference>
<reference evidence="5 6" key="1">
    <citation type="journal article" date="2014" name="Int. J. Syst. Evol. Microbiol.">
        <title>Complete genome sequence of Corynebacterium casei LMG S-19264T (=DSM 44701T), isolated from a smear-ripened cheese.</title>
        <authorList>
            <consortium name="US DOE Joint Genome Institute (JGI-PGF)"/>
            <person name="Walter F."/>
            <person name="Albersmeier A."/>
            <person name="Kalinowski J."/>
            <person name="Ruckert C."/>
        </authorList>
    </citation>
    <scope>NUCLEOTIDE SEQUENCE [LARGE SCALE GENOMIC DNA]</scope>
    <source>
        <strain evidence="5 6">CGMCC 1.12976</strain>
    </source>
</reference>
<sequence>MTATTLDPPAVSIQNVSRLFRTRQGTTQALKGINLEIADGEFVALLGPSGCGKSTLLTLIAGLDTPSSGEISMYGTKQVGPNTAAGFVFQKDLLLDWRSALSNVLIQFEMRGIRPGKAEVARARELLAMVGVEQFADAHPFQMSGGMRQRVAICRALVHDPRLLLMDEPFGALDAITRERLNFELAEIAARSKKTVVFVTHSVEEAVFLADRVIVLSPRPGVIHAEIVIPLARDQRGWPGEGTPLDPYVRQARQAMDAIHLERENVA</sequence>
<dbReference type="PROSITE" id="PS50893">
    <property type="entry name" value="ABC_TRANSPORTER_2"/>
    <property type="match status" value="1"/>
</dbReference>
<feature type="domain" description="ABC transporter" evidence="4">
    <location>
        <begin position="11"/>
        <end position="243"/>
    </location>
</feature>
<evidence type="ECO:0000259" key="4">
    <source>
        <dbReference type="PROSITE" id="PS50893"/>
    </source>
</evidence>
<evidence type="ECO:0000313" key="6">
    <source>
        <dbReference type="Proteomes" id="UP000598775"/>
    </source>
</evidence>
<dbReference type="CDD" id="cd03293">
    <property type="entry name" value="ABC_NrtD_SsuB_transporters"/>
    <property type="match status" value="1"/>
</dbReference>
<comment type="caution">
    <text evidence="5">The sequence shown here is derived from an EMBL/GenBank/DDBJ whole genome shotgun (WGS) entry which is preliminary data.</text>
</comment>
<dbReference type="RefSeq" id="WP_188676142.1">
    <property type="nucleotide sequence ID" value="NZ_BMGP01000002.1"/>
</dbReference>
<dbReference type="InterPro" id="IPR017871">
    <property type="entry name" value="ABC_transporter-like_CS"/>
</dbReference>
<organism evidence="5 6">
    <name type="scientific">Subtercola lobariae</name>
    <dbReference type="NCBI Taxonomy" id="1588641"/>
    <lineage>
        <taxon>Bacteria</taxon>
        <taxon>Bacillati</taxon>
        <taxon>Actinomycetota</taxon>
        <taxon>Actinomycetes</taxon>
        <taxon>Micrococcales</taxon>
        <taxon>Microbacteriaceae</taxon>
        <taxon>Subtercola</taxon>
    </lineage>
</organism>
<dbReference type="PANTHER" id="PTHR42788">
    <property type="entry name" value="TAURINE IMPORT ATP-BINDING PROTEIN-RELATED"/>
    <property type="match status" value="1"/>
</dbReference>
<dbReference type="Proteomes" id="UP000598775">
    <property type="component" value="Unassembled WGS sequence"/>
</dbReference>
<dbReference type="InterPro" id="IPR027417">
    <property type="entry name" value="P-loop_NTPase"/>
</dbReference>
<keyword evidence="3 5" id="KW-0067">ATP-binding</keyword>
<dbReference type="EMBL" id="BMGP01000002">
    <property type="protein sequence ID" value="GGF22726.1"/>
    <property type="molecule type" value="Genomic_DNA"/>
</dbReference>
<dbReference type="InterPro" id="IPR003439">
    <property type="entry name" value="ABC_transporter-like_ATP-bd"/>
</dbReference>
<keyword evidence="1" id="KW-0813">Transport</keyword>
<dbReference type="Gene3D" id="3.40.50.300">
    <property type="entry name" value="P-loop containing nucleotide triphosphate hydrolases"/>
    <property type="match status" value="1"/>
</dbReference>
<protein>
    <submittedName>
        <fullName evidence="5">ABC transporter ATP-binding protein</fullName>
    </submittedName>
</protein>
<evidence type="ECO:0000256" key="2">
    <source>
        <dbReference type="ARBA" id="ARBA00022741"/>
    </source>
</evidence>
<proteinExistence type="predicted"/>
<dbReference type="SMART" id="SM00382">
    <property type="entry name" value="AAA"/>
    <property type="match status" value="1"/>
</dbReference>
<evidence type="ECO:0000313" key="5">
    <source>
        <dbReference type="EMBL" id="GGF22726.1"/>
    </source>
</evidence>
<dbReference type="InterPro" id="IPR003593">
    <property type="entry name" value="AAA+_ATPase"/>
</dbReference>
<dbReference type="InterPro" id="IPR050166">
    <property type="entry name" value="ABC_transporter_ATP-bind"/>
</dbReference>
<dbReference type="SUPFAM" id="SSF52540">
    <property type="entry name" value="P-loop containing nucleoside triphosphate hydrolases"/>
    <property type="match status" value="1"/>
</dbReference>